<evidence type="ECO:0000313" key="1">
    <source>
        <dbReference type="Proteomes" id="UP000887565"/>
    </source>
</evidence>
<dbReference type="Proteomes" id="UP000887565">
    <property type="component" value="Unplaced"/>
</dbReference>
<evidence type="ECO:0000313" key="2">
    <source>
        <dbReference type="WBParaSite" id="nRc.2.0.1.t48333-RA"/>
    </source>
</evidence>
<dbReference type="WBParaSite" id="nRc.2.0.1.t48333-RA">
    <property type="protein sequence ID" value="nRc.2.0.1.t48333-RA"/>
    <property type="gene ID" value="nRc.2.0.1.g48333"/>
</dbReference>
<reference evidence="2" key="1">
    <citation type="submission" date="2022-11" db="UniProtKB">
        <authorList>
            <consortium name="WormBaseParasite"/>
        </authorList>
    </citation>
    <scope>IDENTIFICATION</scope>
</reference>
<organism evidence="1 2">
    <name type="scientific">Romanomermis culicivorax</name>
    <name type="common">Nematode worm</name>
    <dbReference type="NCBI Taxonomy" id="13658"/>
    <lineage>
        <taxon>Eukaryota</taxon>
        <taxon>Metazoa</taxon>
        <taxon>Ecdysozoa</taxon>
        <taxon>Nematoda</taxon>
        <taxon>Enoplea</taxon>
        <taxon>Dorylaimia</taxon>
        <taxon>Mermithida</taxon>
        <taxon>Mermithoidea</taxon>
        <taxon>Mermithidae</taxon>
        <taxon>Romanomermis</taxon>
    </lineage>
</organism>
<accession>A0A915LDC9</accession>
<keyword evidence="1" id="KW-1185">Reference proteome</keyword>
<sequence>MQKQPIIQCFYKPDTAAPMRKNTDRRLAETDQPQGNDEIVRTYWVLAALPQTQLRITHCDCSSACHKDTGLIM</sequence>
<name>A0A915LDC9_ROMCU</name>
<proteinExistence type="predicted"/>
<dbReference type="AlphaFoldDB" id="A0A915LDC9"/>
<protein>
    <submittedName>
        <fullName evidence="2">Uncharacterized protein</fullName>
    </submittedName>
</protein>